<dbReference type="PANTHER" id="PTHR43342">
    <property type="entry name" value="NADH-QUINONE OXIDOREDUCTASE, E SUBUNIT"/>
    <property type="match status" value="1"/>
</dbReference>
<feature type="binding site" evidence="7">
    <location>
        <position position="83"/>
    </location>
    <ligand>
        <name>[2Fe-2S] cluster</name>
        <dbReference type="ChEBI" id="CHEBI:190135"/>
    </ligand>
</feature>
<dbReference type="EMBL" id="CP025430">
    <property type="protein sequence ID" value="AUH64790.1"/>
    <property type="molecule type" value="Genomic_DNA"/>
</dbReference>
<dbReference type="CDD" id="cd03081">
    <property type="entry name" value="TRX_Fd_NuoE_FDH_gamma"/>
    <property type="match status" value="1"/>
</dbReference>
<comment type="cofactor">
    <cofactor evidence="6">
        <name>[2Fe-2S] cluster</name>
        <dbReference type="ChEBI" id="CHEBI:190135"/>
    </cofactor>
</comment>
<evidence type="ECO:0000313" key="8">
    <source>
        <dbReference type="EMBL" id="AUH64790.1"/>
    </source>
</evidence>
<evidence type="ECO:0000256" key="6">
    <source>
        <dbReference type="ARBA" id="ARBA00034078"/>
    </source>
</evidence>
<dbReference type="Gene3D" id="1.10.10.1590">
    <property type="entry name" value="NADH-quinone oxidoreductase subunit E"/>
    <property type="match status" value="1"/>
</dbReference>
<accession>A0A2H5EZS9</accession>
<dbReference type="RefSeq" id="WP_101752819.1">
    <property type="nucleotide sequence ID" value="NZ_CP025430.1"/>
</dbReference>
<evidence type="ECO:0000256" key="3">
    <source>
        <dbReference type="ARBA" id="ARBA00022723"/>
    </source>
</evidence>
<dbReference type="OrthoDB" id="9807941at2"/>
<dbReference type="PANTHER" id="PTHR43342:SF1">
    <property type="entry name" value="BIFURCATING [FEFE] HYDROGENASE GAMMA SUBUNIT"/>
    <property type="match status" value="1"/>
</dbReference>
<dbReference type="InterPro" id="IPR028431">
    <property type="entry name" value="NADP_DH_HndA-like"/>
</dbReference>
<protein>
    <submittedName>
        <fullName evidence="8">Formate dehydrogenase subunit gamma</fullName>
    </submittedName>
</protein>
<evidence type="ECO:0000256" key="5">
    <source>
        <dbReference type="ARBA" id="ARBA00023014"/>
    </source>
</evidence>
<evidence type="ECO:0000256" key="4">
    <source>
        <dbReference type="ARBA" id="ARBA00023004"/>
    </source>
</evidence>
<dbReference type="GO" id="GO:0016491">
    <property type="term" value="F:oxidoreductase activity"/>
    <property type="evidence" value="ECO:0007669"/>
    <property type="project" value="InterPro"/>
</dbReference>
<comment type="similarity">
    <text evidence="1">Belongs to the complex I 24 kDa subunit family.</text>
</comment>
<dbReference type="Pfam" id="PF01257">
    <property type="entry name" value="2Fe-2S_thioredx"/>
    <property type="match status" value="1"/>
</dbReference>
<evidence type="ECO:0000256" key="7">
    <source>
        <dbReference type="PIRSR" id="PIRSR000216-1"/>
    </source>
</evidence>
<feature type="binding site" evidence="7">
    <location>
        <position position="128"/>
    </location>
    <ligand>
        <name>[2Fe-2S] cluster</name>
        <dbReference type="ChEBI" id="CHEBI:190135"/>
    </ligand>
</feature>
<keyword evidence="9" id="KW-1185">Reference proteome</keyword>
<dbReference type="InterPro" id="IPR002023">
    <property type="entry name" value="NuoE-like"/>
</dbReference>
<sequence length="158" mass="16836">MLDRAQAPSTEEIREVVMPLAGLEGPLLPMLHALQDTYGLIPEGAVPVLADLLNLGRAEVHGVISFYHDFRDHPTGRHVLKICRAEACQSMGGNALAAATLKKLGVDWHGTTADGAVTVEPIYCLGLCACAPAAMLDGRVVGRLDEDRMGKLLAEVRA</sequence>
<dbReference type="SUPFAM" id="SSF52833">
    <property type="entry name" value="Thioredoxin-like"/>
    <property type="match status" value="1"/>
</dbReference>
<dbReference type="AlphaFoldDB" id="A0A2H5EZS9"/>
<dbReference type="PROSITE" id="PS01099">
    <property type="entry name" value="COMPLEX1_24K"/>
    <property type="match status" value="1"/>
</dbReference>
<feature type="binding site" evidence="7">
    <location>
        <position position="88"/>
    </location>
    <ligand>
        <name>[2Fe-2S] cluster</name>
        <dbReference type="ChEBI" id="CHEBI:190135"/>
    </ligand>
</feature>
<reference evidence="8 9" key="1">
    <citation type="journal article" date="2013" name="Antonie Van Leeuwenhoek">
        <title>Paracoccus zhejiangensis sp. nov., isolated from activated sludge in wastewater-treatment system.</title>
        <authorList>
            <person name="Wu Z.G."/>
            <person name="Zhang D.F."/>
            <person name="Liu Y.L."/>
            <person name="Wang F."/>
            <person name="Jiang X."/>
            <person name="Li C."/>
            <person name="Li S.P."/>
            <person name="Hong Q."/>
            <person name="Li W.J."/>
        </authorList>
    </citation>
    <scope>NUCLEOTIDE SEQUENCE [LARGE SCALE GENOMIC DNA]</scope>
    <source>
        <strain evidence="8 9">J6</strain>
    </source>
</reference>
<gene>
    <name evidence="8" type="ORF">CX676_11940</name>
</gene>
<keyword evidence="5 7" id="KW-0411">Iron-sulfur</keyword>
<proteinExistence type="inferred from homology"/>
<dbReference type="NCBIfam" id="NF004638">
    <property type="entry name" value="PRK05988.1"/>
    <property type="match status" value="1"/>
</dbReference>
<dbReference type="InterPro" id="IPR041921">
    <property type="entry name" value="NuoE_N"/>
</dbReference>
<dbReference type="PIRSF" id="PIRSF000216">
    <property type="entry name" value="NADH_DH_24kDa"/>
    <property type="match status" value="1"/>
</dbReference>
<dbReference type="Proteomes" id="UP000234530">
    <property type="component" value="Chromosome"/>
</dbReference>
<evidence type="ECO:0000313" key="9">
    <source>
        <dbReference type="Proteomes" id="UP000234530"/>
    </source>
</evidence>
<feature type="binding site" evidence="7">
    <location>
        <position position="124"/>
    </location>
    <ligand>
        <name>[2Fe-2S] cluster</name>
        <dbReference type="ChEBI" id="CHEBI:190135"/>
    </ligand>
</feature>
<name>A0A2H5EZS9_9RHOB</name>
<dbReference type="KEGG" id="pzh:CX676_11940"/>
<organism evidence="8 9">
    <name type="scientific">Paracoccus zhejiangensis</name>
    <dbReference type="NCBI Taxonomy" id="1077935"/>
    <lineage>
        <taxon>Bacteria</taxon>
        <taxon>Pseudomonadati</taxon>
        <taxon>Pseudomonadota</taxon>
        <taxon>Alphaproteobacteria</taxon>
        <taxon>Rhodobacterales</taxon>
        <taxon>Paracoccaceae</taxon>
        <taxon>Paracoccus</taxon>
    </lineage>
</organism>
<dbReference type="InterPro" id="IPR036249">
    <property type="entry name" value="Thioredoxin-like_sf"/>
</dbReference>
<dbReference type="Gene3D" id="3.40.30.10">
    <property type="entry name" value="Glutaredoxin"/>
    <property type="match status" value="1"/>
</dbReference>
<evidence type="ECO:0000256" key="2">
    <source>
        <dbReference type="ARBA" id="ARBA00022714"/>
    </source>
</evidence>
<comment type="cofactor">
    <cofactor evidence="7">
        <name>[2Fe-2S] cluster</name>
        <dbReference type="ChEBI" id="CHEBI:190135"/>
    </cofactor>
    <text evidence="7">Binds 1 [2Fe-2S] cluster.</text>
</comment>
<evidence type="ECO:0000256" key="1">
    <source>
        <dbReference type="ARBA" id="ARBA00010643"/>
    </source>
</evidence>
<dbReference type="GO" id="GO:0046872">
    <property type="term" value="F:metal ion binding"/>
    <property type="evidence" value="ECO:0007669"/>
    <property type="project" value="UniProtKB-KW"/>
</dbReference>
<keyword evidence="2 7" id="KW-0001">2Fe-2S</keyword>
<dbReference type="GO" id="GO:0051537">
    <property type="term" value="F:2 iron, 2 sulfur cluster binding"/>
    <property type="evidence" value="ECO:0007669"/>
    <property type="project" value="UniProtKB-KW"/>
</dbReference>
<keyword evidence="4 7" id="KW-0408">Iron</keyword>
<keyword evidence="3 7" id="KW-0479">Metal-binding</keyword>